<feature type="active site" evidence="5">
    <location>
        <position position="259"/>
    </location>
</feature>
<evidence type="ECO:0000256" key="2">
    <source>
        <dbReference type="ARBA" id="ARBA00023002"/>
    </source>
</evidence>
<evidence type="ECO:0000259" key="7">
    <source>
        <dbReference type="Pfam" id="PF00171"/>
    </source>
</evidence>
<evidence type="ECO:0000256" key="5">
    <source>
        <dbReference type="PROSITE-ProRule" id="PRU10007"/>
    </source>
</evidence>
<dbReference type="InterPro" id="IPR016162">
    <property type="entry name" value="Ald_DH_N"/>
</dbReference>
<dbReference type="PANTHER" id="PTHR11699">
    <property type="entry name" value="ALDEHYDE DEHYDROGENASE-RELATED"/>
    <property type="match status" value="1"/>
</dbReference>
<dbReference type="EC" id="1.2.1.3" evidence="3"/>
<sequence>MAGTTNGLHVDAYLPKNTGLFYDGSFREPIDGEYRDVISPCTGKSITKVAFAGAKDTVATLEAAEKAFPAWSTTPSIVRCKLLRKAAQVIRDNADELAALDAWNVGNPVAIMRQDVEYTADNFDLFAGLVPAVTGDTHHLSEETFNYTIREPLGVVARIVAYNHPVMMLGMKLASAIAVGNTVVIKVAEQAPISALRMMELIGHLFPPGVVNVLAGGRECGATLSSHPIVRKITLVGSVPIGRLIQRAGADTLKLTTFELGGKNALLAYPDADIPQLVEGIVRGMNFAWCGQSCSSTSRIFLHESLYDKVLELVVDKVRTSYRPGNPLDPDTTMGALVDRNALNRVQKYIEIGKSEGATLVLGGAAQDTPRDGFYMMPTIFGDVRYDMRIAQEEVFGPVMCVLKWKDEQEVWRQINSVEYGLTGAIYTSNIATAQKAVRKMQAGYVWVNTVTTHFLGIPFGGYKQSGMGREHGLEELFELTQCKAVHVKLS</sequence>
<dbReference type="STRING" id="1182543.W9XDI0"/>
<evidence type="ECO:0000313" key="9">
    <source>
        <dbReference type="Proteomes" id="UP000019471"/>
    </source>
</evidence>
<evidence type="ECO:0000313" key="8">
    <source>
        <dbReference type="EMBL" id="EXJ75021.1"/>
    </source>
</evidence>
<dbReference type="InterPro" id="IPR029510">
    <property type="entry name" value="Ald_DH_CS_GLU"/>
</dbReference>
<gene>
    <name evidence="8" type="ORF">A1O5_01717</name>
</gene>
<reference evidence="8 9" key="1">
    <citation type="submission" date="2013-03" db="EMBL/GenBank/DDBJ databases">
        <title>The Genome Sequence of Cladophialophora psammophila CBS 110553.</title>
        <authorList>
            <consortium name="The Broad Institute Genomics Platform"/>
            <person name="Cuomo C."/>
            <person name="de Hoog S."/>
            <person name="Gorbushina A."/>
            <person name="Walker B."/>
            <person name="Young S.K."/>
            <person name="Zeng Q."/>
            <person name="Gargeya S."/>
            <person name="Fitzgerald M."/>
            <person name="Haas B."/>
            <person name="Abouelleil A."/>
            <person name="Allen A.W."/>
            <person name="Alvarado L."/>
            <person name="Arachchi H.M."/>
            <person name="Berlin A.M."/>
            <person name="Chapman S.B."/>
            <person name="Gainer-Dewar J."/>
            <person name="Goldberg J."/>
            <person name="Griggs A."/>
            <person name="Gujja S."/>
            <person name="Hansen M."/>
            <person name="Howarth C."/>
            <person name="Imamovic A."/>
            <person name="Ireland A."/>
            <person name="Larimer J."/>
            <person name="McCowan C."/>
            <person name="Murphy C."/>
            <person name="Pearson M."/>
            <person name="Poon T.W."/>
            <person name="Priest M."/>
            <person name="Roberts A."/>
            <person name="Saif S."/>
            <person name="Shea T."/>
            <person name="Sisk P."/>
            <person name="Sykes S."/>
            <person name="Wortman J."/>
            <person name="Nusbaum C."/>
            <person name="Birren B."/>
        </authorList>
    </citation>
    <scope>NUCLEOTIDE SEQUENCE [LARGE SCALE GENOMIC DNA]</scope>
    <source>
        <strain evidence="8 9">CBS 110553</strain>
    </source>
</reference>
<dbReference type="FunFam" id="3.40.605.10:FF:000007">
    <property type="entry name" value="NAD/NADP-dependent betaine aldehyde dehydrogenase"/>
    <property type="match status" value="1"/>
</dbReference>
<dbReference type="InterPro" id="IPR016161">
    <property type="entry name" value="Ald_DH/histidinol_DH"/>
</dbReference>
<feature type="domain" description="Aldehyde dehydrogenase" evidence="7">
    <location>
        <begin position="33"/>
        <end position="486"/>
    </location>
</feature>
<evidence type="ECO:0000256" key="6">
    <source>
        <dbReference type="RuleBase" id="RU003345"/>
    </source>
</evidence>
<keyword evidence="2 6" id="KW-0560">Oxidoreductase</keyword>
<dbReference type="SUPFAM" id="SSF53720">
    <property type="entry name" value="ALDH-like"/>
    <property type="match status" value="1"/>
</dbReference>
<dbReference type="eggNOG" id="KOG2450">
    <property type="taxonomic scope" value="Eukaryota"/>
</dbReference>
<dbReference type="HOGENOM" id="CLU_005391_0_0_1"/>
<dbReference type="PROSITE" id="PS00687">
    <property type="entry name" value="ALDEHYDE_DEHYDR_GLU"/>
    <property type="match status" value="1"/>
</dbReference>
<evidence type="ECO:0000256" key="4">
    <source>
        <dbReference type="ARBA" id="ARBA00049194"/>
    </source>
</evidence>
<keyword evidence="9" id="KW-1185">Reference proteome</keyword>
<dbReference type="AlphaFoldDB" id="W9XDI0"/>
<dbReference type="RefSeq" id="XP_007740523.1">
    <property type="nucleotide sequence ID" value="XM_007742333.1"/>
</dbReference>
<comment type="catalytic activity">
    <reaction evidence="4">
        <text>an aldehyde + NAD(+) + H2O = a carboxylate + NADH + 2 H(+)</text>
        <dbReference type="Rhea" id="RHEA:16185"/>
        <dbReference type="ChEBI" id="CHEBI:15377"/>
        <dbReference type="ChEBI" id="CHEBI:15378"/>
        <dbReference type="ChEBI" id="CHEBI:17478"/>
        <dbReference type="ChEBI" id="CHEBI:29067"/>
        <dbReference type="ChEBI" id="CHEBI:57540"/>
        <dbReference type="ChEBI" id="CHEBI:57945"/>
        <dbReference type="EC" id="1.2.1.3"/>
    </reaction>
</comment>
<evidence type="ECO:0000256" key="1">
    <source>
        <dbReference type="ARBA" id="ARBA00009986"/>
    </source>
</evidence>
<name>W9XDI0_9EURO</name>
<dbReference type="InterPro" id="IPR016163">
    <property type="entry name" value="Ald_DH_C"/>
</dbReference>
<comment type="caution">
    <text evidence="8">The sequence shown here is derived from an EMBL/GenBank/DDBJ whole genome shotgun (WGS) entry which is preliminary data.</text>
</comment>
<dbReference type="Gene3D" id="3.40.309.10">
    <property type="entry name" value="Aldehyde Dehydrogenase, Chain A, domain 2"/>
    <property type="match status" value="1"/>
</dbReference>
<dbReference type="InterPro" id="IPR015590">
    <property type="entry name" value="Aldehyde_DH_dom"/>
</dbReference>
<dbReference type="FunFam" id="3.40.309.10:FF:000012">
    <property type="entry name" value="Betaine aldehyde dehydrogenase"/>
    <property type="match status" value="1"/>
</dbReference>
<dbReference type="Gene3D" id="3.40.605.10">
    <property type="entry name" value="Aldehyde Dehydrogenase, Chain A, domain 1"/>
    <property type="match status" value="1"/>
</dbReference>
<dbReference type="Proteomes" id="UP000019471">
    <property type="component" value="Unassembled WGS sequence"/>
</dbReference>
<dbReference type="Pfam" id="PF00171">
    <property type="entry name" value="Aldedh"/>
    <property type="match status" value="1"/>
</dbReference>
<dbReference type="GO" id="GO:0004029">
    <property type="term" value="F:aldehyde dehydrogenase (NAD+) activity"/>
    <property type="evidence" value="ECO:0007669"/>
    <property type="project" value="UniProtKB-EC"/>
</dbReference>
<accession>W9XDI0</accession>
<comment type="similarity">
    <text evidence="1 6">Belongs to the aldehyde dehydrogenase family.</text>
</comment>
<dbReference type="GeneID" id="19186450"/>
<proteinExistence type="inferred from homology"/>
<dbReference type="OrthoDB" id="310895at2759"/>
<dbReference type="EMBL" id="AMGX01000002">
    <property type="protein sequence ID" value="EXJ75021.1"/>
    <property type="molecule type" value="Genomic_DNA"/>
</dbReference>
<organism evidence="8 9">
    <name type="scientific">Cladophialophora psammophila CBS 110553</name>
    <dbReference type="NCBI Taxonomy" id="1182543"/>
    <lineage>
        <taxon>Eukaryota</taxon>
        <taxon>Fungi</taxon>
        <taxon>Dikarya</taxon>
        <taxon>Ascomycota</taxon>
        <taxon>Pezizomycotina</taxon>
        <taxon>Eurotiomycetes</taxon>
        <taxon>Chaetothyriomycetidae</taxon>
        <taxon>Chaetothyriales</taxon>
        <taxon>Herpotrichiellaceae</taxon>
        <taxon>Cladophialophora</taxon>
    </lineage>
</organism>
<protein>
    <recommendedName>
        <fullName evidence="3">aldehyde dehydrogenase (NAD(+))</fullName>
        <ecNumber evidence="3">1.2.1.3</ecNumber>
    </recommendedName>
</protein>
<evidence type="ECO:0000256" key="3">
    <source>
        <dbReference type="ARBA" id="ARBA00024226"/>
    </source>
</evidence>